<organism evidence="1 2">
    <name type="scientific">Agrobacterium tumefaciens</name>
    <dbReference type="NCBI Taxonomy" id="358"/>
    <lineage>
        <taxon>Bacteria</taxon>
        <taxon>Pseudomonadati</taxon>
        <taxon>Pseudomonadota</taxon>
        <taxon>Alphaproteobacteria</taxon>
        <taxon>Hyphomicrobiales</taxon>
        <taxon>Rhizobiaceae</taxon>
        <taxon>Rhizobium/Agrobacterium group</taxon>
        <taxon>Agrobacterium</taxon>
        <taxon>Agrobacterium tumefaciens complex</taxon>
    </lineage>
</organism>
<gene>
    <name evidence="1" type="ORF">J2W61_001080</name>
</gene>
<dbReference type="RefSeq" id="WP_129565088.1">
    <property type="nucleotide sequence ID" value="NZ_CP124967.1"/>
</dbReference>
<sequence length="62" mass="6465">MTLISIVCRSCVISTRLIVSGGQDYSKGDPGVVFAHPSAYCDATSGDGIPGRFRTGSDGEQQ</sequence>
<reference evidence="1" key="1">
    <citation type="submission" date="2023-07" db="EMBL/GenBank/DDBJ databases">
        <title>Sorghum-associated microbial communities from plants grown in Nebraska, USA.</title>
        <authorList>
            <person name="Schachtman D."/>
        </authorList>
    </citation>
    <scope>NUCLEOTIDE SEQUENCE</scope>
    <source>
        <strain evidence="1">1457</strain>
    </source>
</reference>
<evidence type="ECO:0000313" key="1">
    <source>
        <dbReference type="EMBL" id="MDR6701252.1"/>
    </source>
</evidence>
<name>A0AAW8LMI3_AGRTU</name>
<dbReference type="AlphaFoldDB" id="A0AAW8LMI3"/>
<dbReference type="EMBL" id="JAVDSW010000001">
    <property type="protein sequence ID" value="MDR6701252.1"/>
    <property type="molecule type" value="Genomic_DNA"/>
</dbReference>
<accession>A0AAW8LMI3</accession>
<protein>
    <submittedName>
        <fullName evidence="1">Uncharacterized protein</fullName>
    </submittedName>
</protein>
<proteinExistence type="predicted"/>
<evidence type="ECO:0000313" key="2">
    <source>
        <dbReference type="Proteomes" id="UP001265315"/>
    </source>
</evidence>
<dbReference type="Proteomes" id="UP001265315">
    <property type="component" value="Unassembled WGS sequence"/>
</dbReference>
<comment type="caution">
    <text evidence="1">The sequence shown here is derived from an EMBL/GenBank/DDBJ whole genome shotgun (WGS) entry which is preliminary data.</text>
</comment>